<dbReference type="InterPro" id="IPR011042">
    <property type="entry name" value="6-blade_b-propeller_TolB-like"/>
</dbReference>
<feature type="domain" description="Glucose/Sorbosone dehydrogenase" evidence="2">
    <location>
        <begin position="34"/>
        <end position="324"/>
    </location>
</feature>
<evidence type="ECO:0000256" key="1">
    <source>
        <dbReference type="SAM" id="SignalP"/>
    </source>
</evidence>
<dbReference type="PANTHER" id="PTHR19328">
    <property type="entry name" value="HEDGEHOG-INTERACTING PROTEIN"/>
    <property type="match status" value="1"/>
</dbReference>
<feature type="signal peptide" evidence="1">
    <location>
        <begin position="1"/>
        <end position="20"/>
    </location>
</feature>
<dbReference type="Gene3D" id="2.120.10.30">
    <property type="entry name" value="TolB, C-terminal domain"/>
    <property type="match status" value="1"/>
</dbReference>
<evidence type="ECO:0000313" key="3">
    <source>
        <dbReference type="EMBL" id="GGL76074.1"/>
    </source>
</evidence>
<dbReference type="InterPro" id="IPR011041">
    <property type="entry name" value="Quinoprot_gluc/sorb_DH_b-prop"/>
</dbReference>
<name>A0ABQ2G5V3_9DEIO</name>
<protein>
    <submittedName>
        <fullName evidence="3">Glucose dehydrogenase</fullName>
    </submittedName>
</protein>
<gene>
    <name evidence="3" type="ORF">GCM10010840_12760</name>
</gene>
<dbReference type="InterPro" id="IPR012938">
    <property type="entry name" value="Glc/Sorbosone_DH"/>
</dbReference>
<proteinExistence type="predicted"/>
<organism evidence="3 4">
    <name type="scientific">Deinococcus aerolatus</name>
    <dbReference type="NCBI Taxonomy" id="522487"/>
    <lineage>
        <taxon>Bacteria</taxon>
        <taxon>Thermotogati</taxon>
        <taxon>Deinococcota</taxon>
        <taxon>Deinococci</taxon>
        <taxon>Deinococcales</taxon>
        <taxon>Deinococcaceae</taxon>
        <taxon>Deinococcus</taxon>
    </lineage>
</organism>
<comment type="caution">
    <text evidence="3">The sequence shown here is derived from an EMBL/GenBank/DDBJ whole genome shotgun (WGS) entry which is preliminary data.</text>
</comment>
<sequence length="366" mass="39246">MLAWGVAALLAGASAQTAPAVTFEPFVSGLKQVTAIAHAGDGSNRLYVAQQDGRVRMIENGEIRNSLFLDAQKLTRADGERGLIGLAFDPEYKTNRRLYVHYTDLNGDTVLARYTATPDFSRAEAASAKTLFTAKQPYSNHNGGQLAFGPDGFLYLGLGDGGSGGDPKNNGQDLGSPLGKLLRFDVSGDAAKPAAGNPFVNRAGANPNIWAYGLRNPWRFSFDREGGGLVIADVGQNSFEEVDFQPRASKGGENYGWRVREGRECFEKGCTDKGFVEPVLVYGRTEGQSITGGYVYRGKAIPALKGQYVFADFATGTVWAAPAQGNTWEKKTLGKVANPSTFGEDEAGEVYVAEYGSGRILKLAQK</sequence>
<dbReference type="SUPFAM" id="SSF50952">
    <property type="entry name" value="Soluble quinoprotein glucose dehydrogenase"/>
    <property type="match status" value="1"/>
</dbReference>
<keyword evidence="4" id="KW-1185">Reference proteome</keyword>
<dbReference type="Proteomes" id="UP000639973">
    <property type="component" value="Unassembled WGS sequence"/>
</dbReference>
<reference evidence="4" key="1">
    <citation type="journal article" date="2019" name="Int. J. Syst. Evol. Microbiol.">
        <title>The Global Catalogue of Microorganisms (GCM) 10K type strain sequencing project: providing services to taxonomists for standard genome sequencing and annotation.</title>
        <authorList>
            <consortium name="The Broad Institute Genomics Platform"/>
            <consortium name="The Broad Institute Genome Sequencing Center for Infectious Disease"/>
            <person name="Wu L."/>
            <person name="Ma J."/>
        </authorList>
    </citation>
    <scope>NUCLEOTIDE SEQUENCE [LARGE SCALE GENOMIC DNA]</scope>
    <source>
        <strain evidence="4">JCM 15442</strain>
    </source>
</reference>
<dbReference type="PANTHER" id="PTHR19328:SF75">
    <property type="entry name" value="ALDOSE SUGAR DEHYDROGENASE YLII"/>
    <property type="match status" value="1"/>
</dbReference>
<dbReference type="Pfam" id="PF07995">
    <property type="entry name" value="GSDH"/>
    <property type="match status" value="1"/>
</dbReference>
<evidence type="ECO:0000313" key="4">
    <source>
        <dbReference type="Proteomes" id="UP000639973"/>
    </source>
</evidence>
<evidence type="ECO:0000259" key="2">
    <source>
        <dbReference type="Pfam" id="PF07995"/>
    </source>
</evidence>
<feature type="chain" id="PRO_5045396376" evidence="1">
    <location>
        <begin position="21"/>
        <end position="366"/>
    </location>
</feature>
<accession>A0ABQ2G5V3</accession>
<keyword evidence="1" id="KW-0732">Signal</keyword>
<dbReference type="EMBL" id="BMOL01000004">
    <property type="protein sequence ID" value="GGL76074.1"/>
    <property type="molecule type" value="Genomic_DNA"/>
</dbReference>